<keyword evidence="2" id="KW-0238">DNA-binding</keyword>
<dbReference type="EMBL" id="AZAC01000008">
    <property type="protein sequence ID" value="KIX14875.1"/>
    <property type="molecule type" value="Genomic_DNA"/>
</dbReference>
<keyword evidence="1" id="KW-0805">Transcription regulation</keyword>
<dbReference type="InterPro" id="IPR036390">
    <property type="entry name" value="WH_DNA-bd_sf"/>
</dbReference>
<dbReference type="InterPro" id="IPR036388">
    <property type="entry name" value="WH-like_DNA-bd_sf"/>
</dbReference>
<evidence type="ECO:0000256" key="3">
    <source>
        <dbReference type="ARBA" id="ARBA00023163"/>
    </source>
</evidence>
<evidence type="ECO:0000256" key="2">
    <source>
        <dbReference type="ARBA" id="ARBA00023125"/>
    </source>
</evidence>
<organism evidence="5 6">
    <name type="scientific">Dethiosulfatarculus sandiegensis</name>
    <dbReference type="NCBI Taxonomy" id="1429043"/>
    <lineage>
        <taxon>Bacteria</taxon>
        <taxon>Pseudomonadati</taxon>
        <taxon>Thermodesulfobacteriota</taxon>
        <taxon>Desulfarculia</taxon>
        <taxon>Desulfarculales</taxon>
        <taxon>Desulfarculaceae</taxon>
        <taxon>Dethiosulfatarculus</taxon>
    </lineage>
</organism>
<dbReference type="OrthoDB" id="5432259at2"/>
<dbReference type="InterPro" id="IPR000835">
    <property type="entry name" value="HTH_MarR-typ"/>
</dbReference>
<dbReference type="InterPro" id="IPR023187">
    <property type="entry name" value="Tscrpt_reg_MarR-type_CS"/>
</dbReference>
<dbReference type="GO" id="GO:0003677">
    <property type="term" value="F:DNA binding"/>
    <property type="evidence" value="ECO:0007669"/>
    <property type="project" value="UniProtKB-KW"/>
</dbReference>
<reference evidence="5 6" key="1">
    <citation type="submission" date="2013-11" db="EMBL/GenBank/DDBJ databases">
        <title>Metagenomic analysis of a methanogenic consortium involved in long chain n-alkane degradation.</title>
        <authorList>
            <person name="Davidova I.A."/>
            <person name="Callaghan A.V."/>
            <person name="Wawrik B."/>
            <person name="Pruitt S."/>
            <person name="Marks C."/>
            <person name="Duncan K.E."/>
            <person name="Suflita J.M."/>
        </authorList>
    </citation>
    <scope>NUCLEOTIDE SEQUENCE [LARGE SCALE GENOMIC DNA]</scope>
    <source>
        <strain evidence="5 6">SPR</strain>
    </source>
</reference>
<protein>
    <recommendedName>
        <fullName evidence="4">HTH marR-type domain-containing protein</fullName>
    </recommendedName>
</protein>
<dbReference type="RefSeq" id="WP_044347512.1">
    <property type="nucleotide sequence ID" value="NZ_AZAC01000008.1"/>
</dbReference>
<dbReference type="STRING" id="1429043.X474_06935"/>
<dbReference type="SUPFAM" id="SSF46785">
    <property type="entry name" value="Winged helix' DNA-binding domain"/>
    <property type="match status" value="1"/>
</dbReference>
<name>A0A0D2JZA4_9BACT</name>
<dbReference type="PROSITE" id="PS50995">
    <property type="entry name" value="HTH_MARR_2"/>
    <property type="match status" value="1"/>
</dbReference>
<dbReference type="GO" id="GO:0003700">
    <property type="term" value="F:DNA-binding transcription factor activity"/>
    <property type="evidence" value="ECO:0007669"/>
    <property type="project" value="InterPro"/>
</dbReference>
<dbReference type="PANTHER" id="PTHR42756">
    <property type="entry name" value="TRANSCRIPTIONAL REGULATOR, MARR"/>
    <property type="match status" value="1"/>
</dbReference>
<dbReference type="PRINTS" id="PR00598">
    <property type="entry name" value="HTHMARR"/>
</dbReference>
<dbReference type="Gene3D" id="1.10.10.10">
    <property type="entry name" value="Winged helix-like DNA-binding domain superfamily/Winged helix DNA-binding domain"/>
    <property type="match status" value="1"/>
</dbReference>
<evidence type="ECO:0000313" key="5">
    <source>
        <dbReference type="EMBL" id="KIX14875.1"/>
    </source>
</evidence>
<sequence>MKSDHIDKFEQRSPGRRLGMLHRLSMSCMAGPLKELGISRGKVGFLMVLLRFDGIVQEELSNHLCIDRAATARALLDMEQDGLVTRKPDPEDRRKKRVYLTAKSRALHPRLLEILAWHNEVLFTGLSPAEEDQFLNMLDRLVENLKKAALGDKA</sequence>
<dbReference type="AlphaFoldDB" id="A0A0D2JZA4"/>
<evidence type="ECO:0000259" key="4">
    <source>
        <dbReference type="PROSITE" id="PS50995"/>
    </source>
</evidence>
<dbReference type="SMART" id="SM00347">
    <property type="entry name" value="HTH_MARR"/>
    <property type="match status" value="1"/>
</dbReference>
<gene>
    <name evidence="5" type="ORF">X474_06935</name>
</gene>
<dbReference type="Pfam" id="PF01047">
    <property type="entry name" value="MarR"/>
    <property type="match status" value="1"/>
</dbReference>
<keyword evidence="3" id="KW-0804">Transcription</keyword>
<dbReference type="Proteomes" id="UP000032233">
    <property type="component" value="Unassembled WGS sequence"/>
</dbReference>
<dbReference type="InParanoid" id="A0A0D2JZA4"/>
<evidence type="ECO:0000256" key="1">
    <source>
        <dbReference type="ARBA" id="ARBA00023015"/>
    </source>
</evidence>
<keyword evidence="6" id="KW-1185">Reference proteome</keyword>
<feature type="domain" description="HTH marR-type" evidence="4">
    <location>
        <begin position="1"/>
        <end position="143"/>
    </location>
</feature>
<accession>A0A0D2JZA4</accession>
<evidence type="ECO:0000313" key="6">
    <source>
        <dbReference type="Proteomes" id="UP000032233"/>
    </source>
</evidence>
<dbReference type="PROSITE" id="PS01117">
    <property type="entry name" value="HTH_MARR_1"/>
    <property type="match status" value="1"/>
</dbReference>
<dbReference type="PANTHER" id="PTHR42756:SF1">
    <property type="entry name" value="TRANSCRIPTIONAL REPRESSOR OF EMRAB OPERON"/>
    <property type="match status" value="1"/>
</dbReference>
<comment type="caution">
    <text evidence="5">The sequence shown here is derived from an EMBL/GenBank/DDBJ whole genome shotgun (WGS) entry which is preliminary data.</text>
</comment>
<proteinExistence type="predicted"/>